<feature type="transmembrane region" description="Helical" evidence="1">
    <location>
        <begin position="69"/>
        <end position="92"/>
    </location>
</feature>
<dbReference type="Proteomes" id="UP001320715">
    <property type="component" value="Unassembled WGS sequence"/>
</dbReference>
<gene>
    <name evidence="2" type="ORF">GTW23_05025</name>
</gene>
<feature type="transmembrane region" description="Helical" evidence="1">
    <location>
        <begin position="201"/>
        <end position="220"/>
    </location>
</feature>
<keyword evidence="1" id="KW-0472">Membrane</keyword>
<evidence type="ECO:0000313" key="3">
    <source>
        <dbReference type="Proteomes" id="UP001320715"/>
    </source>
</evidence>
<feature type="transmembrane region" description="Helical" evidence="1">
    <location>
        <begin position="226"/>
        <end position="246"/>
    </location>
</feature>
<feature type="transmembrane region" description="Helical" evidence="1">
    <location>
        <begin position="131"/>
        <end position="153"/>
    </location>
</feature>
<keyword evidence="1" id="KW-0812">Transmembrane</keyword>
<proteinExistence type="predicted"/>
<keyword evidence="3" id="KW-1185">Reference proteome</keyword>
<feature type="transmembrane region" description="Helical" evidence="1">
    <location>
        <begin position="284"/>
        <end position="306"/>
    </location>
</feature>
<dbReference type="Gene3D" id="1.20.1530.20">
    <property type="match status" value="1"/>
</dbReference>
<evidence type="ECO:0000313" key="2">
    <source>
        <dbReference type="EMBL" id="MCO6407530.1"/>
    </source>
</evidence>
<sequence length="313" mass="32417">MGALRALLLATARHGRLVLIAGLVAGILLPGIAGMVRGVLPELVACMLGVAALRIGPTAARGSLADIHISLWLVAAYQLLLPLVLAAVFLAFGLGGTLATAMVLMAAAPSISGSPNLTIMTGHDPAPALRLMIAGVALLPLTVAPVFLLWPIFGSFSAIALASGKLLLLIGCSSAVAFIIRHRFFPQPGVETLGVIDGVSALLMAVLVIGLMSALGPAIIQTPGLVGLTLLAAFAINFSLQIAAFMLTGGRGHERSRVAWSIIAGNRNIALFLVALPAAMTDPLLLFIGCYQIPMYLTPILMRPLYAGRMEAR</sequence>
<dbReference type="EMBL" id="JAAAML010000001">
    <property type="protein sequence ID" value="MCO6407530.1"/>
    <property type="molecule type" value="Genomic_DNA"/>
</dbReference>
<dbReference type="RefSeq" id="WP_252914860.1">
    <property type="nucleotide sequence ID" value="NZ_JAAAML010000001.1"/>
</dbReference>
<organism evidence="2 3">
    <name type="scientific">Hoeflea alexandrii</name>
    <dbReference type="NCBI Taxonomy" id="288436"/>
    <lineage>
        <taxon>Bacteria</taxon>
        <taxon>Pseudomonadati</taxon>
        <taxon>Pseudomonadota</taxon>
        <taxon>Alphaproteobacteria</taxon>
        <taxon>Hyphomicrobiales</taxon>
        <taxon>Rhizobiaceae</taxon>
        <taxon>Hoeflea</taxon>
    </lineage>
</organism>
<feature type="transmembrane region" description="Helical" evidence="1">
    <location>
        <begin position="15"/>
        <end position="33"/>
    </location>
</feature>
<evidence type="ECO:0000256" key="1">
    <source>
        <dbReference type="SAM" id="Phobius"/>
    </source>
</evidence>
<evidence type="ECO:0008006" key="4">
    <source>
        <dbReference type="Google" id="ProtNLM"/>
    </source>
</evidence>
<feature type="transmembrane region" description="Helical" evidence="1">
    <location>
        <begin position="159"/>
        <end position="180"/>
    </location>
</feature>
<reference evidence="2 3" key="1">
    <citation type="submission" date="2020-01" db="EMBL/GenBank/DDBJ databases">
        <title>Genomes of bacteria type strains.</title>
        <authorList>
            <person name="Chen J."/>
            <person name="Zhu S."/>
            <person name="Yang J."/>
        </authorList>
    </citation>
    <scope>NUCLEOTIDE SEQUENCE [LARGE SCALE GENOMIC DNA]</scope>
    <source>
        <strain evidence="2 3">DSM 16655</strain>
    </source>
</reference>
<protein>
    <recommendedName>
        <fullName evidence="4">Na+-dependent transporter</fullName>
    </recommendedName>
</protein>
<keyword evidence="1" id="KW-1133">Transmembrane helix</keyword>
<name>A0ABT1CMW9_9HYPH</name>
<comment type="caution">
    <text evidence="2">The sequence shown here is derived from an EMBL/GenBank/DDBJ whole genome shotgun (WGS) entry which is preliminary data.</text>
</comment>
<feature type="transmembrane region" description="Helical" evidence="1">
    <location>
        <begin position="258"/>
        <end position="278"/>
    </location>
</feature>
<accession>A0ABT1CMW9</accession>
<dbReference type="InterPro" id="IPR038770">
    <property type="entry name" value="Na+/solute_symporter_sf"/>
</dbReference>